<feature type="domain" description="SIS" evidence="5">
    <location>
        <begin position="101"/>
        <end position="241"/>
    </location>
</feature>
<dbReference type="PANTHER" id="PTHR30514">
    <property type="entry name" value="GLUCOKINASE"/>
    <property type="match status" value="1"/>
</dbReference>
<evidence type="ECO:0000256" key="1">
    <source>
        <dbReference type="ARBA" id="ARBA00023015"/>
    </source>
</evidence>
<dbReference type="InterPro" id="IPR036388">
    <property type="entry name" value="WH-like_DNA-bd_sf"/>
</dbReference>
<keyword evidence="7" id="KW-1185">Reference proteome</keyword>
<dbReference type="Pfam" id="PF01380">
    <property type="entry name" value="SIS"/>
    <property type="match status" value="1"/>
</dbReference>
<protein>
    <submittedName>
        <fullName evidence="6">HTH-type transcriptional regulator</fullName>
    </submittedName>
</protein>
<dbReference type="SUPFAM" id="SSF46689">
    <property type="entry name" value="Homeodomain-like"/>
    <property type="match status" value="1"/>
</dbReference>
<name>A0ABQ4N463_9BACL</name>
<evidence type="ECO:0000259" key="4">
    <source>
        <dbReference type="PROSITE" id="PS51071"/>
    </source>
</evidence>
<evidence type="ECO:0000256" key="2">
    <source>
        <dbReference type="ARBA" id="ARBA00023125"/>
    </source>
</evidence>
<evidence type="ECO:0000313" key="6">
    <source>
        <dbReference type="EMBL" id="GIQ62746.1"/>
    </source>
</evidence>
<dbReference type="CDD" id="cd05013">
    <property type="entry name" value="SIS_RpiR"/>
    <property type="match status" value="1"/>
</dbReference>
<evidence type="ECO:0000256" key="3">
    <source>
        <dbReference type="ARBA" id="ARBA00023163"/>
    </source>
</evidence>
<evidence type="ECO:0000259" key="5">
    <source>
        <dbReference type="PROSITE" id="PS51464"/>
    </source>
</evidence>
<dbReference type="PANTHER" id="PTHR30514:SF9">
    <property type="entry name" value="TRANSCRIPTIONAL REGULATOR"/>
    <property type="match status" value="1"/>
</dbReference>
<dbReference type="Gene3D" id="3.40.50.10490">
    <property type="entry name" value="Glucose-6-phosphate isomerase like protein, domain 1"/>
    <property type="match status" value="1"/>
</dbReference>
<dbReference type="Pfam" id="PF01418">
    <property type="entry name" value="HTH_6"/>
    <property type="match status" value="1"/>
</dbReference>
<dbReference type="InterPro" id="IPR009057">
    <property type="entry name" value="Homeodomain-like_sf"/>
</dbReference>
<reference evidence="6 7" key="1">
    <citation type="submission" date="2021-04" db="EMBL/GenBank/DDBJ databases">
        <title>Draft genome sequence of Paenibacillus cisolokensis, LC2-13A.</title>
        <authorList>
            <person name="Uke A."/>
            <person name="Chhe C."/>
            <person name="Baramee S."/>
            <person name="Kosugi A."/>
        </authorList>
    </citation>
    <scope>NUCLEOTIDE SEQUENCE [LARGE SCALE GENOMIC DNA]</scope>
    <source>
        <strain evidence="6 7">LC2-13A</strain>
    </source>
</reference>
<dbReference type="InterPro" id="IPR000281">
    <property type="entry name" value="HTH_RpiR"/>
</dbReference>
<dbReference type="Gene3D" id="1.10.10.10">
    <property type="entry name" value="Winged helix-like DNA-binding domain superfamily/Winged helix DNA-binding domain"/>
    <property type="match status" value="1"/>
</dbReference>
<dbReference type="PROSITE" id="PS51464">
    <property type="entry name" value="SIS"/>
    <property type="match status" value="1"/>
</dbReference>
<keyword evidence="2" id="KW-0238">DNA-binding</keyword>
<dbReference type="SUPFAM" id="SSF53697">
    <property type="entry name" value="SIS domain"/>
    <property type="match status" value="1"/>
</dbReference>
<dbReference type="Proteomes" id="UP000680304">
    <property type="component" value="Unassembled WGS sequence"/>
</dbReference>
<dbReference type="InterPro" id="IPR046348">
    <property type="entry name" value="SIS_dom_sf"/>
</dbReference>
<dbReference type="InterPro" id="IPR047640">
    <property type="entry name" value="RpiR-like"/>
</dbReference>
<accession>A0ABQ4N463</accession>
<dbReference type="EMBL" id="BOVJ01000042">
    <property type="protein sequence ID" value="GIQ62746.1"/>
    <property type="molecule type" value="Genomic_DNA"/>
</dbReference>
<keyword evidence="1" id="KW-0805">Transcription regulation</keyword>
<evidence type="ECO:0000313" key="7">
    <source>
        <dbReference type="Proteomes" id="UP000680304"/>
    </source>
</evidence>
<dbReference type="InterPro" id="IPR001347">
    <property type="entry name" value="SIS_dom"/>
</dbReference>
<feature type="domain" description="HTH rpiR-type" evidence="4">
    <location>
        <begin position="1"/>
        <end position="57"/>
    </location>
</feature>
<dbReference type="PROSITE" id="PS51071">
    <property type="entry name" value="HTH_RPIR"/>
    <property type="match status" value="1"/>
</dbReference>
<sequence>MARTVLDDLEGALFYTITDLAEKANVGETTVIRLCRKLGFKGYQEFKLAVVQNISSPTKQIHDEIQEDDSLIQIAEKLGNINTQTIQNTTALLDEERLQRTIDELVNARKIYFFGVGSSGITVESAKYRFMRMGFNVEAATDAHIIAMNAAVAGKGDVVVGISVSGSTKDLVDAVRIAKQGGATIICLTHYARSPITQYADVVLLGSSRENPLQGGAFSSKMAQIHILDIICTALSIQHRDKVYNMLQKTARSVSDKLY</sequence>
<keyword evidence="3" id="KW-0804">Transcription</keyword>
<gene>
    <name evidence="6" type="ORF">PACILC2_13140</name>
</gene>
<comment type="caution">
    <text evidence="6">The sequence shown here is derived from an EMBL/GenBank/DDBJ whole genome shotgun (WGS) entry which is preliminary data.</text>
</comment>
<proteinExistence type="predicted"/>
<organism evidence="6 7">
    <name type="scientific">Paenibacillus cisolokensis</name>
    <dbReference type="NCBI Taxonomy" id="1658519"/>
    <lineage>
        <taxon>Bacteria</taxon>
        <taxon>Bacillati</taxon>
        <taxon>Bacillota</taxon>
        <taxon>Bacilli</taxon>
        <taxon>Bacillales</taxon>
        <taxon>Paenibacillaceae</taxon>
        <taxon>Paenibacillus</taxon>
    </lineage>
</organism>
<dbReference type="InterPro" id="IPR035472">
    <property type="entry name" value="RpiR-like_SIS"/>
</dbReference>